<evidence type="ECO:0000313" key="7">
    <source>
        <dbReference type="Proteomes" id="UP000062255"/>
    </source>
</evidence>
<feature type="transmembrane region" description="Helical" evidence="5">
    <location>
        <begin position="7"/>
        <end position="26"/>
    </location>
</feature>
<sequence>MKLFLQAVASGIFGLAFFCVALFWPAGTFDYWQAWVFIAVFMAATMIPSFYLAVTDPTTLQRRLHAGPTAETRTAQKVAAVALVVVVLAALIVCALDRRFGWSTVPTWLVLVGNAVMGASLVLSQVVIFQNRFAAATIRVEAEQQVVSTGMYGWVRHPMYLWALVMMAATPLALGSFWGLLPVTAGLPILGLRIVDEEKMLSAELRGYDEYRRSVQYRLVPGVW</sequence>
<feature type="transmembrane region" description="Helical" evidence="5">
    <location>
        <begin position="75"/>
        <end position="96"/>
    </location>
</feature>
<evidence type="ECO:0000256" key="3">
    <source>
        <dbReference type="ARBA" id="ARBA00022989"/>
    </source>
</evidence>
<evidence type="ECO:0000256" key="2">
    <source>
        <dbReference type="ARBA" id="ARBA00022692"/>
    </source>
</evidence>
<dbReference type="AlphaFoldDB" id="A0A0K0X6E8"/>
<dbReference type="GO" id="GO:0004671">
    <property type="term" value="F:protein C-terminal S-isoprenylcysteine carboxyl O-methyltransferase activity"/>
    <property type="evidence" value="ECO:0007669"/>
    <property type="project" value="InterPro"/>
</dbReference>
<protein>
    <submittedName>
        <fullName evidence="6">Membrane protein</fullName>
    </submittedName>
</protein>
<organism evidence="6 7">
    <name type="scientific">Mycolicibacterium goodii</name>
    <name type="common">Mycobacterium goodii</name>
    <dbReference type="NCBI Taxonomy" id="134601"/>
    <lineage>
        <taxon>Bacteria</taxon>
        <taxon>Bacillati</taxon>
        <taxon>Actinomycetota</taxon>
        <taxon>Actinomycetes</taxon>
        <taxon>Mycobacteriales</taxon>
        <taxon>Mycobacteriaceae</taxon>
        <taxon>Mycolicibacterium</taxon>
    </lineage>
</organism>
<dbReference type="Gene3D" id="1.20.120.1630">
    <property type="match status" value="1"/>
</dbReference>
<dbReference type="InterPro" id="IPR007269">
    <property type="entry name" value="ICMT_MeTrfase"/>
</dbReference>
<dbReference type="STRING" id="134601.AFA91_15100"/>
<evidence type="ECO:0000256" key="5">
    <source>
        <dbReference type="SAM" id="Phobius"/>
    </source>
</evidence>
<accession>A0A0K0X6E8</accession>
<reference evidence="6 7" key="1">
    <citation type="submission" date="2015-07" db="EMBL/GenBank/DDBJ databases">
        <title>Complete genome sequence of Mycobacterium goodii X7B, a facultative thermophilic biodesulfurizing bacterium.</title>
        <authorList>
            <person name="Yu B."/>
            <person name="Li F."/>
            <person name="Xu P."/>
        </authorList>
    </citation>
    <scope>NUCLEOTIDE SEQUENCE [LARGE SCALE GENOMIC DNA]</scope>
    <source>
        <strain evidence="6 7">X7B</strain>
    </source>
</reference>
<dbReference type="InterPro" id="IPR052527">
    <property type="entry name" value="Metal_cation-efflux_comp"/>
</dbReference>
<dbReference type="KEGG" id="mgo:AFA91_15100"/>
<dbReference type="Pfam" id="PF04140">
    <property type="entry name" value="ICMT"/>
    <property type="match status" value="1"/>
</dbReference>
<feature type="transmembrane region" description="Helical" evidence="5">
    <location>
        <begin position="160"/>
        <end position="181"/>
    </location>
</feature>
<keyword evidence="4 5" id="KW-0472">Membrane</keyword>
<dbReference type="Proteomes" id="UP000062255">
    <property type="component" value="Chromosome"/>
</dbReference>
<dbReference type="RefSeq" id="WP_049745441.1">
    <property type="nucleotide sequence ID" value="NZ_CP012150.1"/>
</dbReference>
<keyword evidence="3 5" id="KW-1133">Transmembrane helix</keyword>
<dbReference type="EMBL" id="CP012150">
    <property type="protein sequence ID" value="AKS33004.1"/>
    <property type="molecule type" value="Genomic_DNA"/>
</dbReference>
<dbReference type="PANTHER" id="PTHR43847">
    <property type="entry name" value="BLL3993 PROTEIN"/>
    <property type="match status" value="1"/>
</dbReference>
<dbReference type="OrthoDB" id="7203053at2"/>
<evidence type="ECO:0000256" key="4">
    <source>
        <dbReference type="ARBA" id="ARBA00023136"/>
    </source>
</evidence>
<dbReference type="GO" id="GO:0016020">
    <property type="term" value="C:membrane"/>
    <property type="evidence" value="ECO:0007669"/>
    <property type="project" value="UniProtKB-SubCell"/>
</dbReference>
<proteinExistence type="predicted"/>
<dbReference type="PATRIC" id="fig|134601.6.peg.3142"/>
<name>A0A0K0X6E8_MYCGD</name>
<evidence type="ECO:0000256" key="1">
    <source>
        <dbReference type="ARBA" id="ARBA00004141"/>
    </source>
</evidence>
<feature type="transmembrane region" description="Helical" evidence="5">
    <location>
        <begin position="32"/>
        <end position="54"/>
    </location>
</feature>
<gene>
    <name evidence="6" type="ORF">AFA91_15100</name>
</gene>
<keyword evidence="2 5" id="KW-0812">Transmembrane</keyword>
<evidence type="ECO:0000313" key="6">
    <source>
        <dbReference type="EMBL" id="AKS33004.1"/>
    </source>
</evidence>
<comment type="subcellular location">
    <subcellularLocation>
        <location evidence="1">Membrane</location>
        <topology evidence="1">Multi-pass membrane protein</topology>
    </subcellularLocation>
</comment>
<dbReference type="PANTHER" id="PTHR43847:SF1">
    <property type="entry name" value="BLL3993 PROTEIN"/>
    <property type="match status" value="1"/>
</dbReference>
<feature type="transmembrane region" description="Helical" evidence="5">
    <location>
        <begin position="108"/>
        <end position="129"/>
    </location>
</feature>